<evidence type="ECO:0000256" key="1">
    <source>
        <dbReference type="SAM" id="MobiDB-lite"/>
    </source>
</evidence>
<comment type="caution">
    <text evidence="2">The sequence shown here is derived from an EMBL/GenBank/DDBJ whole genome shotgun (WGS) entry which is preliminary data.</text>
</comment>
<proteinExistence type="predicted"/>
<organism evidence="2 3">
    <name type="scientific">Araneus ventricosus</name>
    <name type="common">Orbweaver spider</name>
    <name type="synonym">Epeira ventricosa</name>
    <dbReference type="NCBI Taxonomy" id="182803"/>
    <lineage>
        <taxon>Eukaryota</taxon>
        <taxon>Metazoa</taxon>
        <taxon>Ecdysozoa</taxon>
        <taxon>Arthropoda</taxon>
        <taxon>Chelicerata</taxon>
        <taxon>Arachnida</taxon>
        <taxon>Araneae</taxon>
        <taxon>Araneomorphae</taxon>
        <taxon>Entelegynae</taxon>
        <taxon>Araneoidea</taxon>
        <taxon>Araneidae</taxon>
        <taxon>Araneus</taxon>
    </lineage>
</organism>
<sequence length="111" mass="12493">MKLISRNHPVENRRPASGGSSSKPVAPLHVSPYFQDHHRRWNLSAKLYFRYQTTSITWKHPITTVTKKFHVSHSAGKVALTVFWDAMGVIWIGSSLQGQAMCHDIATPSPD</sequence>
<accession>A0A4Y2TFD3</accession>
<feature type="region of interest" description="Disordered" evidence="1">
    <location>
        <begin position="1"/>
        <end position="27"/>
    </location>
</feature>
<reference evidence="2 3" key="1">
    <citation type="journal article" date="2019" name="Sci. Rep.">
        <title>Orb-weaving spider Araneus ventricosus genome elucidates the spidroin gene catalogue.</title>
        <authorList>
            <person name="Kono N."/>
            <person name="Nakamura H."/>
            <person name="Ohtoshi R."/>
            <person name="Moran D.A.P."/>
            <person name="Shinohara A."/>
            <person name="Yoshida Y."/>
            <person name="Fujiwara M."/>
            <person name="Mori M."/>
            <person name="Tomita M."/>
            <person name="Arakawa K."/>
        </authorList>
    </citation>
    <scope>NUCLEOTIDE SEQUENCE [LARGE SCALE GENOMIC DNA]</scope>
</reference>
<keyword evidence="3" id="KW-1185">Reference proteome</keyword>
<evidence type="ECO:0000313" key="3">
    <source>
        <dbReference type="Proteomes" id="UP000499080"/>
    </source>
</evidence>
<dbReference type="EMBL" id="BGPR01027369">
    <property type="protein sequence ID" value="GBN97805.1"/>
    <property type="molecule type" value="Genomic_DNA"/>
</dbReference>
<dbReference type="AlphaFoldDB" id="A0A4Y2TFD3"/>
<dbReference type="Proteomes" id="UP000499080">
    <property type="component" value="Unassembled WGS sequence"/>
</dbReference>
<protein>
    <submittedName>
        <fullName evidence="2">Uncharacterized protein</fullName>
    </submittedName>
</protein>
<evidence type="ECO:0000313" key="2">
    <source>
        <dbReference type="EMBL" id="GBN97805.1"/>
    </source>
</evidence>
<name>A0A4Y2TFD3_ARAVE</name>
<gene>
    <name evidence="2" type="ORF">AVEN_146543_1</name>
</gene>